<organism evidence="8 9">
    <name type="scientific">Gossypium hirsutum</name>
    <name type="common">Upland cotton</name>
    <name type="synonym">Gossypium mexicanum</name>
    <dbReference type="NCBI Taxonomy" id="3635"/>
    <lineage>
        <taxon>Eukaryota</taxon>
        <taxon>Viridiplantae</taxon>
        <taxon>Streptophyta</taxon>
        <taxon>Embryophyta</taxon>
        <taxon>Tracheophyta</taxon>
        <taxon>Spermatophyta</taxon>
        <taxon>Magnoliopsida</taxon>
        <taxon>eudicotyledons</taxon>
        <taxon>Gunneridae</taxon>
        <taxon>Pentapetalae</taxon>
        <taxon>rosids</taxon>
        <taxon>malvids</taxon>
        <taxon>Malvales</taxon>
        <taxon>Malvaceae</taxon>
        <taxon>Malvoideae</taxon>
        <taxon>Gossypium</taxon>
    </lineage>
</organism>
<feature type="transmembrane region" description="Helical" evidence="7">
    <location>
        <begin position="158"/>
        <end position="179"/>
    </location>
</feature>
<comment type="subcellular location">
    <subcellularLocation>
        <location evidence="1">Membrane</location>
        <topology evidence="1">Multi-pass membrane protein</topology>
    </subcellularLocation>
</comment>
<reference evidence="8" key="1">
    <citation type="journal article" date="2020" name="Nat. Genet.">
        <title>Genomic diversifications of five Gossypium allopolyploid species and their impact on cotton improvement.</title>
        <authorList>
            <person name="Chen Z.J."/>
            <person name="Sreedasyam A."/>
            <person name="Ando A."/>
            <person name="Song Q."/>
            <person name="De Santiago L.M."/>
            <person name="Hulse-Kemp A.M."/>
            <person name="Ding M."/>
            <person name="Ye W."/>
            <person name="Kirkbride R.C."/>
            <person name="Jenkins J."/>
            <person name="Plott C."/>
            <person name="Lovell J."/>
            <person name="Lin Y.M."/>
            <person name="Vaughn R."/>
            <person name="Liu B."/>
            <person name="Simpson S."/>
            <person name="Scheffler B.E."/>
            <person name="Wen L."/>
            <person name="Saski C.A."/>
            <person name="Grover C.E."/>
            <person name="Hu G."/>
            <person name="Conover J.L."/>
            <person name="Carlson J.W."/>
            <person name="Shu S."/>
            <person name="Boston L.B."/>
            <person name="Williams M."/>
            <person name="Peterson D.G."/>
            <person name="McGee K."/>
            <person name="Jones D.C."/>
            <person name="Wendel J.F."/>
            <person name="Stelly D.M."/>
            <person name="Grimwood J."/>
            <person name="Schmutz J."/>
        </authorList>
    </citation>
    <scope>NUCLEOTIDE SEQUENCE [LARGE SCALE GENOMIC DNA]</scope>
    <source>
        <strain evidence="8">cv. TM-1</strain>
    </source>
</reference>
<dbReference type="InterPro" id="IPR003524">
    <property type="entry name" value="PNAcMuramoyl-5peptid_Trfase"/>
</dbReference>
<proteinExistence type="inferred from homology"/>
<comment type="similarity">
    <text evidence="2">Belongs to the glycosyltransferase 4 family. MraY subfamily.</text>
</comment>
<evidence type="ECO:0000256" key="5">
    <source>
        <dbReference type="ARBA" id="ARBA00022989"/>
    </source>
</evidence>
<dbReference type="Proteomes" id="UP000818029">
    <property type="component" value="Chromosome A05"/>
</dbReference>
<feature type="transmembrane region" description="Helical" evidence="7">
    <location>
        <begin position="395"/>
        <end position="415"/>
    </location>
</feature>
<feature type="transmembrane region" description="Helical" evidence="7">
    <location>
        <begin position="301"/>
        <end position="318"/>
    </location>
</feature>
<dbReference type="PANTHER" id="PTHR22926:SF5">
    <property type="entry name" value="PHOSPHO-N-ACETYLMURAMOYL-PENTAPEPTIDE-TRANSFERASE HOMOLOG"/>
    <property type="match status" value="1"/>
</dbReference>
<dbReference type="RefSeq" id="XP_040969484.1">
    <property type="nucleotide sequence ID" value="XM_041113550.1"/>
</dbReference>
<evidence type="ECO:0000256" key="3">
    <source>
        <dbReference type="ARBA" id="ARBA00022679"/>
    </source>
</evidence>
<evidence type="ECO:0000256" key="4">
    <source>
        <dbReference type="ARBA" id="ARBA00022692"/>
    </source>
</evidence>
<protein>
    <submittedName>
        <fullName evidence="9">Phospho-N-acetylmuramoyl-pentapeptide- transferase homolog isoform X1</fullName>
    </submittedName>
</protein>
<dbReference type="Pfam" id="PF00953">
    <property type="entry name" value="Glycos_transf_4"/>
    <property type="match status" value="1"/>
</dbReference>
<gene>
    <name evidence="9" type="primary">LOC107943420</name>
</gene>
<evidence type="ECO:0000256" key="2">
    <source>
        <dbReference type="ARBA" id="ARBA00005583"/>
    </source>
</evidence>
<evidence type="ECO:0000313" key="9">
    <source>
        <dbReference type="RefSeq" id="XP_040969484.1"/>
    </source>
</evidence>
<dbReference type="NCBIfam" id="TIGR00445">
    <property type="entry name" value="mraY"/>
    <property type="match status" value="1"/>
</dbReference>
<sequence>MRSYSFSLNLQYFSCSGLSRSPKRHTSVLVSSRLAFLSSSQFRGVASNFYSPLKLQLKRSQNAQKRRRRFRHHDKCSATNDDDSMGISSFDDWIVDDSVAAYMFSSSSDGEYSDGEIVLNPLAEVDLPPVSADDSVSMRSLTSRRFSSLGRAQKKHRINVGLLNNLVLIIFLTSVLLLVDWCGWKIVRLPLSQFYLTSPFFISLVLAACAGYICVPYLKTLEFHQIIRKEGPSRHSKKQRTPTMGGLFFLPVGLFVSNFATGFSSVEVAAAGAATLAFATIGLLDDALCVIKQHSNGLSPWLRLFLEVSVGIWFSFWLNATNLSSPYGMKMLVPLPAPLGLVCFGKVYLLLTSFSFVSMGNGVNLTDGLDGLAGGTAALAFIGMSIAVLPVCPELAIFGASMAGACVGFLLHNRYKASVFMGDTGSLALGGALAAMAACTGMFFPLFLSSGIFVIEASSVILQVRCQLKVVYFRTTKRLHGTGRRLFRMAPFHHHLELGGVKEPVIVAGAYVVSCVLALFAGYVGLISA</sequence>
<keyword evidence="4 7" id="KW-0812">Transmembrane</keyword>
<feature type="transmembrane region" description="Helical" evidence="7">
    <location>
        <begin position="427"/>
        <end position="455"/>
    </location>
</feature>
<dbReference type="HAMAP" id="MF_00038">
    <property type="entry name" value="MraY"/>
    <property type="match status" value="1"/>
</dbReference>
<evidence type="ECO:0000256" key="1">
    <source>
        <dbReference type="ARBA" id="ARBA00004141"/>
    </source>
</evidence>
<dbReference type="GeneID" id="107943420"/>
<evidence type="ECO:0000256" key="7">
    <source>
        <dbReference type="SAM" id="Phobius"/>
    </source>
</evidence>
<feature type="transmembrane region" description="Helical" evidence="7">
    <location>
        <begin position="199"/>
        <end position="218"/>
    </location>
</feature>
<keyword evidence="8" id="KW-1185">Reference proteome</keyword>
<feature type="transmembrane region" description="Helical" evidence="7">
    <location>
        <begin position="505"/>
        <end position="526"/>
    </location>
</feature>
<keyword evidence="6 7" id="KW-0472">Membrane</keyword>
<evidence type="ECO:0000256" key="6">
    <source>
        <dbReference type="ARBA" id="ARBA00023136"/>
    </source>
</evidence>
<dbReference type="CDD" id="cd06852">
    <property type="entry name" value="GT_MraY"/>
    <property type="match status" value="1"/>
</dbReference>
<keyword evidence="3 9" id="KW-0808">Transferase</keyword>
<dbReference type="InterPro" id="IPR018480">
    <property type="entry name" value="PNAcMuramoyl-5peptid_Trfase_CS"/>
</dbReference>
<reference evidence="9" key="2">
    <citation type="submission" date="2025-08" db="UniProtKB">
        <authorList>
            <consortium name="RefSeq"/>
        </authorList>
    </citation>
    <scope>IDENTIFICATION</scope>
</reference>
<feature type="transmembrane region" description="Helical" evidence="7">
    <location>
        <begin position="244"/>
        <end position="263"/>
    </location>
</feature>
<feature type="transmembrane region" description="Helical" evidence="7">
    <location>
        <begin position="338"/>
        <end position="357"/>
    </location>
</feature>
<accession>A0ABM3BR06</accession>
<dbReference type="PANTHER" id="PTHR22926">
    <property type="entry name" value="PHOSPHO-N-ACETYLMURAMOYL-PENTAPEPTIDE-TRANSFERASE"/>
    <property type="match status" value="1"/>
</dbReference>
<dbReference type="PROSITE" id="PS01347">
    <property type="entry name" value="MRAY_1"/>
    <property type="match status" value="1"/>
</dbReference>
<feature type="transmembrane region" description="Helical" evidence="7">
    <location>
        <begin position="269"/>
        <end position="289"/>
    </location>
</feature>
<feature type="transmembrane region" description="Helical" evidence="7">
    <location>
        <begin position="369"/>
        <end position="389"/>
    </location>
</feature>
<dbReference type="GO" id="GO:0016740">
    <property type="term" value="F:transferase activity"/>
    <property type="evidence" value="ECO:0007669"/>
    <property type="project" value="UniProtKB-KW"/>
</dbReference>
<dbReference type="PROSITE" id="PS01348">
    <property type="entry name" value="MRAY_2"/>
    <property type="match status" value="1"/>
</dbReference>
<name>A0ABM3BR06_GOSHI</name>
<keyword evidence="5 7" id="KW-1133">Transmembrane helix</keyword>
<dbReference type="InterPro" id="IPR000715">
    <property type="entry name" value="Glycosyl_transferase_4"/>
</dbReference>
<evidence type="ECO:0000313" key="8">
    <source>
        <dbReference type="Proteomes" id="UP000818029"/>
    </source>
</evidence>